<sequence>MAPIISSASLHVINGTHPHYDRLKVAAAAVTPVTPGATSTGAPNDGITSITVLGAVHPTMLGNYVEANNRARIGSSIQSNVGTNVSVPASTSQYILDEQYLVTVSAQTKVPVKSAKKKPIKKSAFCTPDVLQRREQSLNEHSHQV</sequence>
<proteinExistence type="predicted"/>
<reference evidence="2" key="1">
    <citation type="journal article" date="2014" name="Genome Announc.">
        <title>Genome sequence of the pathogenic fungus Sporothrix schenckii (ATCC 58251).</title>
        <authorList>
            <person name="Cuomo C.A."/>
            <person name="Rodriguez-Del Valle N."/>
            <person name="Perez-Sanchez L."/>
            <person name="Abouelleil A."/>
            <person name="Goldberg J."/>
            <person name="Young S."/>
            <person name="Zeng Q."/>
            <person name="Birren B.W."/>
        </authorList>
    </citation>
    <scope>NUCLEOTIDE SEQUENCE [LARGE SCALE GENOMIC DNA]</scope>
    <source>
        <strain evidence="2">ATCC 58251 / de Perez 2211183</strain>
    </source>
</reference>
<name>U7Q4G2_SPOS1</name>
<dbReference type="AlphaFoldDB" id="U7Q4G2"/>
<gene>
    <name evidence="1" type="ORF">HMPREF1624_01050</name>
</gene>
<keyword evidence="2" id="KW-1185">Reference proteome</keyword>
<dbReference type="Proteomes" id="UP000018087">
    <property type="component" value="Unassembled WGS sequence"/>
</dbReference>
<dbReference type="HOGENOM" id="CLU_1788064_0_0_1"/>
<evidence type="ECO:0000313" key="1">
    <source>
        <dbReference type="EMBL" id="ERT02748.1"/>
    </source>
</evidence>
<protein>
    <submittedName>
        <fullName evidence="1">Uncharacterized protein</fullName>
    </submittedName>
</protein>
<dbReference type="EMBL" id="KI440842">
    <property type="protein sequence ID" value="ERT02748.1"/>
    <property type="molecule type" value="Genomic_DNA"/>
</dbReference>
<organism evidence="1 2">
    <name type="scientific">Sporothrix schenckii (strain ATCC 58251 / de Perez 2211183)</name>
    <name type="common">Rose-picker's disease fungus</name>
    <dbReference type="NCBI Taxonomy" id="1391915"/>
    <lineage>
        <taxon>Eukaryota</taxon>
        <taxon>Fungi</taxon>
        <taxon>Dikarya</taxon>
        <taxon>Ascomycota</taxon>
        <taxon>Pezizomycotina</taxon>
        <taxon>Sordariomycetes</taxon>
        <taxon>Sordariomycetidae</taxon>
        <taxon>Ophiostomatales</taxon>
        <taxon>Ophiostomataceae</taxon>
        <taxon>Sporothrix</taxon>
    </lineage>
</organism>
<dbReference type="OrthoDB" id="10396407at2759"/>
<evidence type="ECO:0000313" key="2">
    <source>
        <dbReference type="Proteomes" id="UP000018087"/>
    </source>
</evidence>
<accession>U7Q4G2</accession>